<feature type="domain" description="Peptidase S33 tripeptidyl aminopeptidase-like C-terminal" evidence="5">
    <location>
        <begin position="408"/>
        <end position="501"/>
    </location>
</feature>
<evidence type="ECO:0000313" key="7">
    <source>
        <dbReference type="Proteomes" id="UP000094094"/>
    </source>
</evidence>
<dbReference type="OrthoDB" id="4447445at2"/>
<dbReference type="Gene3D" id="3.40.50.1820">
    <property type="entry name" value="alpha/beta hydrolase"/>
    <property type="match status" value="2"/>
</dbReference>
<dbReference type="InterPro" id="IPR051601">
    <property type="entry name" value="Serine_prot/Carboxylest_S33"/>
</dbReference>
<evidence type="ECO:0000259" key="5">
    <source>
        <dbReference type="Pfam" id="PF08386"/>
    </source>
</evidence>
<evidence type="ECO:0000256" key="3">
    <source>
        <dbReference type="ARBA" id="ARBA00022801"/>
    </source>
</evidence>
<dbReference type="Proteomes" id="UP000094094">
    <property type="component" value="Chromosome"/>
</dbReference>
<dbReference type="PANTHER" id="PTHR43248:SF29">
    <property type="entry name" value="TRIPEPTIDYL AMINOPEPTIDASE"/>
    <property type="match status" value="1"/>
</dbReference>
<feature type="signal peptide" evidence="4">
    <location>
        <begin position="1"/>
        <end position="30"/>
    </location>
</feature>
<reference evidence="6 7" key="1">
    <citation type="submission" date="2016-09" db="EMBL/GenBank/DDBJ databases">
        <title>Complete genome sequencing of Streptomyces lydicus 103 and metabolic pathways analysis of antibiotic biosynthesis.</title>
        <authorList>
            <person name="Jia N."/>
            <person name="Ding M.-Z."/>
            <person name="Gao F."/>
            <person name="Yuan Y.-J."/>
        </authorList>
    </citation>
    <scope>NUCLEOTIDE SEQUENCE [LARGE SCALE GENOMIC DNA]</scope>
    <source>
        <strain evidence="6 7">103</strain>
    </source>
</reference>
<comment type="similarity">
    <text evidence="1">Belongs to the peptidase S33 family.</text>
</comment>
<dbReference type="GO" id="GO:0016787">
    <property type="term" value="F:hydrolase activity"/>
    <property type="evidence" value="ECO:0007669"/>
    <property type="project" value="UniProtKB-KW"/>
</dbReference>
<organism evidence="6 7">
    <name type="scientific">Streptomyces lydicus</name>
    <dbReference type="NCBI Taxonomy" id="47763"/>
    <lineage>
        <taxon>Bacteria</taxon>
        <taxon>Bacillati</taxon>
        <taxon>Actinomycetota</taxon>
        <taxon>Actinomycetes</taxon>
        <taxon>Kitasatosporales</taxon>
        <taxon>Streptomycetaceae</taxon>
        <taxon>Streptomyces</taxon>
    </lineage>
</organism>
<dbReference type="SUPFAM" id="SSF53474">
    <property type="entry name" value="alpha/beta-Hydrolases"/>
    <property type="match status" value="1"/>
</dbReference>
<dbReference type="PANTHER" id="PTHR43248">
    <property type="entry name" value="2-SUCCINYL-6-HYDROXY-2,4-CYCLOHEXADIENE-1-CARBOXYLATE SYNTHASE"/>
    <property type="match status" value="1"/>
</dbReference>
<protein>
    <recommendedName>
        <fullName evidence="5">Peptidase S33 tripeptidyl aminopeptidase-like C-terminal domain-containing protein</fullName>
    </recommendedName>
</protein>
<keyword evidence="2 4" id="KW-0732">Signal</keyword>
<dbReference type="InterPro" id="IPR013595">
    <property type="entry name" value="Pept_S33_TAP-like_C"/>
</dbReference>
<evidence type="ECO:0000256" key="1">
    <source>
        <dbReference type="ARBA" id="ARBA00010088"/>
    </source>
</evidence>
<sequence length="509" mass="54336">MTTCPRRTWVLALSATVLAGSLAIPTFPAAATAATAATPSSGLTWRSCEKPGGPAGQECAELSVPLDYRAPHGRHLSLAVSRLRSEKPAARRGALLLIPGGPGGSGLDALQRKGTALRGQLAGAYDIVSFDPRGVGGSTTANCRLRADDRYVVGLRSWPDADGGITENVARSRRIAEACHRHGGPVLRSMSTANEVRDIDRLRQALGEERLSAVGTSYGTYVGAVYAQKYPTRTDRWVLDSSGDPDPGRVERGWLANMARGADDRFPDFAAWAADPARAKGLRLAERPEDVRPLFLRLAAELDRKPKESTTPGVPLTGNRLRQALQMDLYSDDSFPQLAQLVQAARQPDGRPALPAALAQPLPQADAAVITAVICNDVRWPTAIPPYRRAVALDRARHPLTAGMPVNVAPCTFWKDAPADKPTRITADGPSTVLMVQNLRDPSTPYAGALKMRQALGDRARLVTVGHGGHGVYLGNGNACADRTVTTFLTTGKRPQRDVHCADGARNAD</sequence>
<dbReference type="RefSeq" id="WP_069570225.1">
    <property type="nucleotide sequence ID" value="NZ_CP017157.1"/>
</dbReference>
<dbReference type="InterPro" id="IPR029058">
    <property type="entry name" value="AB_hydrolase_fold"/>
</dbReference>
<name>A0A1D7VMU9_9ACTN</name>
<accession>A0A1D7VMU9</accession>
<dbReference type="Pfam" id="PF08386">
    <property type="entry name" value="Abhydrolase_4"/>
    <property type="match status" value="1"/>
</dbReference>
<keyword evidence="3" id="KW-0378">Hydrolase</keyword>
<feature type="chain" id="PRO_5039649110" description="Peptidase S33 tripeptidyl aminopeptidase-like C-terminal domain-containing protein" evidence="4">
    <location>
        <begin position="31"/>
        <end position="509"/>
    </location>
</feature>
<dbReference type="EMBL" id="CP017157">
    <property type="protein sequence ID" value="AOP48089.1"/>
    <property type="molecule type" value="Genomic_DNA"/>
</dbReference>
<dbReference type="KEGG" id="slc:SL103_19300"/>
<dbReference type="AlphaFoldDB" id="A0A1D7VMU9"/>
<gene>
    <name evidence="6" type="ORF">SL103_19300</name>
</gene>
<evidence type="ECO:0000256" key="2">
    <source>
        <dbReference type="ARBA" id="ARBA00022729"/>
    </source>
</evidence>
<evidence type="ECO:0000256" key="4">
    <source>
        <dbReference type="SAM" id="SignalP"/>
    </source>
</evidence>
<keyword evidence="7" id="KW-1185">Reference proteome</keyword>
<evidence type="ECO:0000313" key="6">
    <source>
        <dbReference type="EMBL" id="AOP48089.1"/>
    </source>
</evidence>
<proteinExistence type="inferred from homology"/>